<comment type="caution">
    <text evidence="2">The sequence shown here is derived from an EMBL/GenBank/DDBJ whole genome shotgun (WGS) entry which is preliminary data.</text>
</comment>
<gene>
    <name evidence="2" type="ORF">ADL12_04845</name>
</gene>
<feature type="chain" id="PRO_5007055960" description="Macromomycin" evidence="1">
    <location>
        <begin position="26"/>
        <end position="139"/>
    </location>
</feature>
<evidence type="ECO:0000313" key="3">
    <source>
        <dbReference type="Proteomes" id="UP000053923"/>
    </source>
</evidence>
<accession>A0A0X3VJD1</accession>
<dbReference type="RefSeq" id="WP_062698836.1">
    <property type="nucleotide sequence ID" value="NZ_LLZG01000019.1"/>
</dbReference>
<name>A0A0X3VJD1_9ACTN</name>
<dbReference type="Proteomes" id="UP000053923">
    <property type="component" value="Unassembled WGS sequence"/>
</dbReference>
<dbReference type="AlphaFoldDB" id="A0A0X3VJD1"/>
<keyword evidence="1" id="KW-0732">Signal</keyword>
<evidence type="ECO:0000313" key="2">
    <source>
        <dbReference type="EMBL" id="KUL44879.1"/>
    </source>
</evidence>
<reference evidence="3" key="1">
    <citation type="submission" date="2015-10" db="EMBL/GenBank/DDBJ databases">
        <authorList>
            <person name="Ju K.-S."/>
            <person name="Doroghazi J.R."/>
            <person name="Metcalf W.W."/>
        </authorList>
    </citation>
    <scope>NUCLEOTIDE SEQUENCE [LARGE SCALE GENOMIC DNA]</scope>
    <source>
        <strain evidence="3">NRRL 3151</strain>
    </source>
</reference>
<proteinExistence type="predicted"/>
<sequence>MRRVLFLIPMALIGLIALLAPSAAAVSPHFVGTPTATRSDNTLTVSGKEAGLGNQQSVRIQVTATAQCINPGGHGPQAPNKMAVAGGGQFPVQNGKANFTVTVTATFQPSCSPPMTVQFTNVLVTDIGNGISVPVPGTF</sequence>
<evidence type="ECO:0000256" key="1">
    <source>
        <dbReference type="SAM" id="SignalP"/>
    </source>
</evidence>
<protein>
    <recommendedName>
        <fullName evidence="4">Macromomycin</fullName>
    </recommendedName>
</protein>
<organism evidence="2 3">
    <name type="scientific">Streptomyces regalis</name>
    <dbReference type="NCBI Taxonomy" id="68262"/>
    <lineage>
        <taxon>Bacteria</taxon>
        <taxon>Bacillati</taxon>
        <taxon>Actinomycetota</taxon>
        <taxon>Actinomycetes</taxon>
        <taxon>Kitasatosporales</taxon>
        <taxon>Streptomycetaceae</taxon>
        <taxon>Streptomyces</taxon>
    </lineage>
</organism>
<dbReference type="OrthoDB" id="4229571at2"/>
<evidence type="ECO:0008006" key="4">
    <source>
        <dbReference type="Google" id="ProtNLM"/>
    </source>
</evidence>
<keyword evidence="3" id="KW-1185">Reference proteome</keyword>
<dbReference type="EMBL" id="LLZG01000019">
    <property type="protein sequence ID" value="KUL44879.1"/>
    <property type="molecule type" value="Genomic_DNA"/>
</dbReference>
<feature type="signal peptide" evidence="1">
    <location>
        <begin position="1"/>
        <end position="25"/>
    </location>
</feature>